<keyword evidence="1" id="KW-1133">Transmembrane helix</keyword>
<feature type="transmembrane region" description="Helical" evidence="1">
    <location>
        <begin position="28"/>
        <end position="48"/>
    </location>
</feature>
<keyword evidence="3" id="KW-1185">Reference proteome</keyword>
<protein>
    <submittedName>
        <fullName evidence="2">Uncharacterized protein</fullName>
    </submittedName>
</protein>
<reference evidence="2" key="1">
    <citation type="submission" date="2019-10" db="EMBL/GenBank/DDBJ databases">
        <authorList>
            <consortium name="DOE Joint Genome Institute"/>
            <person name="Kuo A."/>
            <person name="Miyauchi S."/>
            <person name="Kiss E."/>
            <person name="Drula E."/>
            <person name="Kohler A."/>
            <person name="Sanchez-Garcia M."/>
            <person name="Andreopoulos B."/>
            <person name="Barry K.W."/>
            <person name="Bonito G."/>
            <person name="Buee M."/>
            <person name="Carver A."/>
            <person name="Chen C."/>
            <person name="Cichocki N."/>
            <person name="Clum A."/>
            <person name="Culley D."/>
            <person name="Crous P.W."/>
            <person name="Fauchery L."/>
            <person name="Girlanda M."/>
            <person name="Hayes R."/>
            <person name="Keri Z."/>
            <person name="LaButti K."/>
            <person name="Lipzen A."/>
            <person name="Lombard V."/>
            <person name="Magnuson J."/>
            <person name="Maillard F."/>
            <person name="Morin E."/>
            <person name="Murat C."/>
            <person name="Nolan M."/>
            <person name="Ohm R."/>
            <person name="Pangilinan J."/>
            <person name="Pereira M."/>
            <person name="Perotto S."/>
            <person name="Peter M."/>
            <person name="Riley R."/>
            <person name="Sitrit Y."/>
            <person name="Stielow B."/>
            <person name="Szollosi G."/>
            <person name="Zifcakova L."/>
            <person name="Stursova M."/>
            <person name="Spatafora J.W."/>
            <person name="Tedersoo L."/>
            <person name="Vaario L.-M."/>
            <person name="Yamada A."/>
            <person name="Yan M."/>
            <person name="Wang P."/>
            <person name="Xu J."/>
            <person name="Bruns T."/>
            <person name="Baldrian P."/>
            <person name="Vilgalys R."/>
            <person name="Henrissat B."/>
            <person name="Grigoriev I.V."/>
            <person name="Hibbett D."/>
            <person name="Nagy L.G."/>
            <person name="Martin F.M."/>
        </authorList>
    </citation>
    <scope>NUCLEOTIDE SEQUENCE</scope>
    <source>
        <strain evidence="2">BED1</strain>
    </source>
</reference>
<feature type="transmembrane region" description="Helical" evidence="1">
    <location>
        <begin position="123"/>
        <end position="147"/>
    </location>
</feature>
<keyword evidence="1" id="KW-0472">Membrane</keyword>
<gene>
    <name evidence="2" type="ORF">L210DRAFT_2580527</name>
</gene>
<keyword evidence="1" id="KW-0812">Transmembrane</keyword>
<evidence type="ECO:0000313" key="3">
    <source>
        <dbReference type="Proteomes" id="UP001194468"/>
    </source>
</evidence>
<evidence type="ECO:0000313" key="2">
    <source>
        <dbReference type="EMBL" id="KAF8434503.1"/>
    </source>
</evidence>
<reference evidence="2" key="2">
    <citation type="journal article" date="2020" name="Nat. Commun.">
        <title>Large-scale genome sequencing of mycorrhizal fungi provides insights into the early evolution of symbiotic traits.</title>
        <authorList>
            <person name="Miyauchi S."/>
            <person name="Kiss E."/>
            <person name="Kuo A."/>
            <person name="Drula E."/>
            <person name="Kohler A."/>
            <person name="Sanchez-Garcia M."/>
            <person name="Morin E."/>
            <person name="Andreopoulos B."/>
            <person name="Barry K.W."/>
            <person name="Bonito G."/>
            <person name="Buee M."/>
            <person name="Carver A."/>
            <person name="Chen C."/>
            <person name="Cichocki N."/>
            <person name="Clum A."/>
            <person name="Culley D."/>
            <person name="Crous P.W."/>
            <person name="Fauchery L."/>
            <person name="Girlanda M."/>
            <person name="Hayes R.D."/>
            <person name="Keri Z."/>
            <person name="LaButti K."/>
            <person name="Lipzen A."/>
            <person name="Lombard V."/>
            <person name="Magnuson J."/>
            <person name="Maillard F."/>
            <person name="Murat C."/>
            <person name="Nolan M."/>
            <person name="Ohm R.A."/>
            <person name="Pangilinan J."/>
            <person name="Pereira M.F."/>
            <person name="Perotto S."/>
            <person name="Peter M."/>
            <person name="Pfister S."/>
            <person name="Riley R."/>
            <person name="Sitrit Y."/>
            <person name="Stielow J.B."/>
            <person name="Szollosi G."/>
            <person name="Zifcakova L."/>
            <person name="Stursova M."/>
            <person name="Spatafora J.W."/>
            <person name="Tedersoo L."/>
            <person name="Vaario L.M."/>
            <person name="Yamada A."/>
            <person name="Yan M."/>
            <person name="Wang P."/>
            <person name="Xu J."/>
            <person name="Bruns T."/>
            <person name="Baldrian P."/>
            <person name="Vilgalys R."/>
            <person name="Dunand C."/>
            <person name="Henrissat B."/>
            <person name="Grigoriev I.V."/>
            <person name="Hibbett D."/>
            <person name="Nagy L.G."/>
            <person name="Martin F.M."/>
        </authorList>
    </citation>
    <scope>NUCLEOTIDE SEQUENCE</scope>
    <source>
        <strain evidence="2">BED1</strain>
    </source>
</reference>
<dbReference type="AlphaFoldDB" id="A0AAD4BMD6"/>
<sequence>MPRRPVNRKTHPALGLGLWPNLRCYLNIPHVIFLFVFLCIIPYCLFWWCQHPPMLGCFGLTLAGMTIALVVGGAHAQMPMVPLSTAGCWTGGVVFVYTMGVGLVSCLWRPLVHIDVSTRTKILIIAATVFVPVVLGITFYVVAVSAIGASVGNPGCFHLPRAIQILNDIASWSRRLTSTSVQYIKFMCSDNSTHATTVVERISPDTMLHKRYRDR</sequence>
<organism evidence="2 3">
    <name type="scientific">Boletus edulis BED1</name>
    <dbReference type="NCBI Taxonomy" id="1328754"/>
    <lineage>
        <taxon>Eukaryota</taxon>
        <taxon>Fungi</taxon>
        <taxon>Dikarya</taxon>
        <taxon>Basidiomycota</taxon>
        <taxon>Agaricomycotina</taxon>
        <taxon>Agaricomycetes</taxon>
        <taxon>Agaricomycetidae</taxon>
        <taxon>Boletales</taxon>
        <taxon>Boletineae</taxon>
        <taxon>Boletaceae</taxon>
        <taxon>Boletoideae</taxon>
        <taxon>Boletus</taxon>
    </lineage>
</organism>
<accession>A0AAD4BMD6</accession>
<comment type="caution">
    <text evidence="2">The sequence shown here is derived from an EMBL/GenBank/DDBJ whole genome shotgun (WGS) entry which is preliminary data.</text>
</comment>
<feature type="transmembrane region" description="Helical" evidence="1">
    <location>
        <begin position="89"/>
        <end position="111"/>
    </location>
</feature>
<proteinExistence type="predicted"/>
<dbReference type="EMBL" id="WHUW01000028">
    <property type="protein sequence ID" value="KAF8434503.1"/>
    <property type="molecule type" value="Genomic_DNA"/>
</dbReference>
<dbReference type="Proteomes" id="UP001194468">
    <property type="component" value="Unassembled WGS sequence"/>
</dbReference>
<name>A0AAD4BMD6_BOLED</name>
<evidence type="ECO:0000256" key="1">
    <source>
        <dbReference type="SAM" id="Phobius"/>
    </source>
</evidence>
<feature type="transmembrane region" description="Helical" evidence="1">
    <location>
        <begin position="55"/>
        <end position="77"/>
    </location>
</feature>